<dbReference type="Proteomes" id="UP000799640">
    <property type="component" value="Unassembled WGS sequence"/>
</dbReference>
<dbReference type="PANTHER" id="PTHR23346:SF19">
    <property type="entry name" value="PROTEASOME ADAPTER AND SCAFFOLD PROTEIN ECM29"/>
    <property type="match status" value="1"/>
</dbReference>
<dbReference type="SUPFAM" id="SSF48371">
    <property type="entry name" value="ARM repeat"/>
    <property type="match status" value="3"/>
</dbReference>
<dbReference type="Pfam" id="PF13001">
    <property type="entry name" value="ECM29_N"/>
    <property type="match status" value="1"/>
</dbReference>
<evidence type="ECO:0000313" key="7">
    <source>
        <dbReference type="EMBL" id="KAF2405383.1"/>
    </source>
</evidence>
<reference evidence="7" key="1">
    <citation type="journal article" date="2020" name="Stud. Mycol.">
        <title>101 Dothideomycetes genomes: a test case for predicting lifestyles and emergence of pathogens.</title>
        <authorList>
            <person name="Haridas S."/>
            <person name="Albert R."/>
            <person name="Binder M."/>
            <person name="Bloem J."/>
            <person name="Labutti K."/>
            <person name="Salamov A."/>
            <person name="Andreopoulos B."/>
            <person name="Baker S."/>
            <person name="Barry K."/>
            <person name="Bills G."/>
            <person name="Bluhm B."/>
            <person name="Cannon C."/>
            <person name="Castanera R."/>
            <person name="Culley D."/>
            <person name="Daum C."/>
            <person name="Ezra D."/>
            <person name="Gonzalez J."/>
            <person name="Henrissat B."/>
            <person name="Kuo A."/>
            <person name="Liang C."/>
            <person name="Lipzen A."/>
            <person name="Lutzoni F."/>
            <person name="Magnuson J."/>
            <person name="Mondo S."/>
            <person name="Nolan M."/>
            <person name="Ohm R."/>
            <person name="Pangilinan J."/>
            <person name="Park H.-J."/>
            <person name="Ramirez L."/>
            <person name="Alfaro M."/>
            <person name="Sun H."/>
            <person name="Tritt A."/>
            <person name="Yoshinaga Y."/>
            <person name="Zwiers L.-H."/>
            <person name="Turgeon B."/>
            <person name="Goodwin S."/>
            <person name="Spatafora J."/>
            <person name="Crous P."/>
            <person name="Grigoriev I."/>
        </authorList>
    </citation>
    <scope>NUCLEOTIDE SEQUENCE</scope>
    <source>
        <strain evidence="7">CBS 262.69</strain>
    </source>
</reference>
<dbReference type="GO" id="GO:0000502">
    <property type="term" value="C:proteasome complex"/>
    <property type="evidence" value="ECO:0007669"/>
    <property type="project" value="UniProtKB-KW"/>
</dbReference>
<evidence type="ECO:0000259" key="5">
    <source>
        <dbReference type="Pfam" id="PF13001"/>
    </source>
</evidence>
<evidence type="ECO:0000256" key="4">
    <source>
        <dbReference type="ARBA" id="ARBA00022942"/>
    </source>
</evidence>
<organism evidence="7 8">
    <name type="scientific">Trichodelitschia bisporula</name>
    <dbReference type="NCBI Taxonomy" id="703511"/>
    <lineage>
        <taxon>Eukaryota</taxon>
        <taxon>Fungi</taxon>
        <taxon>Dikarya</taxon>
        <taxon>Ascomycota</taxon>
        <taxon>Pezizomycotina</taxon>
        <taxon>Dothideomycetes</taxon>
        <taxon>Dothideomycetes incertae sedis</taxon>
        <taxon>Phaeotrichales</taxon>
        <taxon>Phaeotrichaceae</taxon>
        <taxon>Trichodelitschia</taxon>
    </lineage>
</organism>
<dbReference type="PANTHER" id="PTHR23346">
    <property type="entry name" value="TRANSLATIONAL ACTIVATOR GCN1-RELATED"/>
    <property type="match status" value="1"/>
</dbReference>
<protein>
    <submittedName>
        <fullName evidence="7">ARM repeat-containing protein</fullName>
    </submittedName>
</protein>
<dbReference type="InterPro" id="IPR055443">
    <property type="entry name" value="HEAT_ECM29"/>
</dbReference>
<dbReference type="GO" id="GO:0043248">
    <property type="term" value="P:proteasome assembly"/>
    <property type="evidence" value="ECO:0007669"/>
    <property type="project" value="InterPro"/>
</dbReference>
<dbReference type="GO" id="GO:0036503">
    <property type="term" value="P:ERAD pathway"/>
    <property type="evidence" value="ECO:0007669"/>
    <property type="project" value="TreeGrafter"/>
</dbReference>
<dbReference type="Gene3D" id="1.25.10.10">
    <property type="entry name" value="Leucine-rich Repeat Variant"/>
    <property type="match status" value="3"/>
</dbReference>
<name>A0A6G1IAP8_9PEZI</name>
<evidence type="ECO:0000313" key="8">
    <source>
        <dbReference type="Proteomes" id="UP000799640"/>
    </source>
</evidence>
<evidence type="ECO:0000259" key="6">
    <source>
        <dbReference type="Pfam" id="PF24492"/>
    </source>
</evidence>
<keyword evidence="8" id="KW-1185">Reference proteome</keyword>
<dbReference type="InterPro" id="IPR024372">
    <property type="entry name" value="Ecm29_N"/>
</dbReference>
<feature type="domain" description="Proteasome adapter and scaffold protein ECM29 HEAT-repeat" evidence="6">
    <location>
        <begin position="1287"/>
        <end position="1448"/>
    </location>
</feature>
<evidence type="ECO:0000256" key="3">
    <source>
        <dbReference type="ARBA" id="ARBA00022737"/>
    </source>
</evidence>
<keyword evidence="2" id="KW-0963">Cytoplasm</keyword>
<dbReference type="EMBL" id="ML996687">
    <property type="protein sequence ID" value="KAF2405383.1"/>
    <property type="molecule type" value="Genomic_DNA"/>
</dbReference>
<sequence>MASEPKEEAELNLIGNVEYKIAVANTDTKLTALLDKFLAPLLLKLNSPHFAVRSKVLAVCQHITVRAQSPDVKLPVAKLWVQFKAHPQAALLRTVDFGYVVKGFSRLGPGERGALLGELLRGIGAVEDKYRAQVFNLALHALHDFKFPRAGTPEWEEVKTDLALEESDLDWLCAAFRRLLQLPAVQRGGPVSVNGLTVEEIKGLTLGKPETWDPSAGGLPLVRTKVVVCVFLGSALFAGFQGRFFPALVAATDGNAEVAEKGSEILKKGVDVTGLEAEAVVKGMLDMYIGSPPDRPPVNINIRIKILSYLTRLETSTRFPNEFTHIISEALTPIQTPTPRTKALQTAIFLFASFFLTRAPPSTVKDIAPPLLNRASETLSAQGWPKPAPGTDPILRRNAYQLIGITVKAGQEADLDLLEYLFHSLREDASDAETSATIQDALSNMLGTFVNKATHEEGGMPGLAEMLLQKMAFPDQIPEMNFNTVETARNQPGRRSTRYLAVRYANRCLPYADPIARLINLYAVGGRSDEGQEVAEEGRNGLDAYWFRLQNSESPVLWRGEDRKVVWPSFESVFQCVFPLVTGEKPDKEAVLASLERFAKRAPKALEPALRYLRLIFVQAALESAGIKFELGPEWSRKVDAAMTTDVDARDAVRAYIRSLPDIVSRTFAKFLAVTFEYTPVLDVFLELASLCPHNLQHSYGDRGSYRFLVANLGAMKEETRRTAARAFGILMPYAESLESEHIAVLRRLIKEVEGWKEARGQGVHRVEGAMLAVASACARLAAANCLPQNELMRLHTVISQILAESTDSTLRQGVYASVEQLGAWKVYDGLSGPPVDVPKIRFLVTELATSAAAGNEKAITALGRLAVSLRETPGEELILIDEKLYDFHNIRQTETHFAVGEALCCLVAGWECAPVRVQFDIDTVMPTSSDQPELLERVLKRTVKDCAASKPTLRKASVIWLLCLVQFCGHMPLVQAALPLCHRAFKRCLTDRDELVQEAASRGLGLVYEHGGADTKDELVRDLVASFADNKPSMAGTVTEDTELFDAGALPTGEGSVTTYKDVLSLASEVGDSSLVYRFMALAANNAIWTSRAAFGRFGLSSVFSDSGYLEQNPKLYPKLYRYRFDPNPNVRRSMNDIWNALVKDKDAVDKHFDTIILDLLDNILAREWRVREACCAALADLIQGQRFEKYEKYIERVWAADFKVLDDVKGTVRTAAEGLARVLTGVLTRALEAGQSNAKSSKAMLELVLPFLLSSSGIENAAKEVQALSLRTLLKIIKTAHPALLSPHAAFLLGRLLTLQSLFEPEVANYIRLNAARYKVSTTDIDAARSTAVTQNPLSEALERILDVLDEDSFPPALAAIESTLKSALDLPPKIATARVLVSLATRRPLVFKPHADRALRALQRYLLDRNDTVAAAYANAAGYVARGASDAAVLRLVAYAKDVYLTKEEARERAAAADVIRGLTKHAPERTTALAASILPLAFVGARDGDQDVAGLFEEAWEGSVGGKGAVALYLDEILGVVDPMLGNRRWDIARTAAKAVAGVVESLGAGVTGIGEREGEKVWPLLVRAVEGRVWEGKEVVFEAVAVWVEKGKSAERHADEVWKIVCREAGRTKRPYLARAVPVLGRVAVKLPGPGVGARVVGVVNPLVEGLLEDDGERMEIDGEEGGRKGEELRERILAAAMVALGRAVHFEADGVETVGVLLDLAEGVMKDPTPVVAVGVWSALKEVGGKVKAHEGAVEKLGGKEGLGGRLRGLLVREVFGTWAEGVRSAREGAAGVWRGVGGLEGVL</sequence>
<dbReference type="GO" id="GO:0060090">
    <property type="term" value="F:molecular adaptor activity"/>
    <property type="evidence" value="ECO:0007669"/>
    <property type="project" value="InterPro"/>
</dbReference>
<gene>
    <name evidence="7" type="ORF">EJ06DRAFT_578571</name>
</gene>
<evidence type="ECO:0000256" key="1">
    <source>
        <dbReference type="ARBA" id="ARBA00004496"/>
    </source>
</evidence>
<dbReference type="InterPro" id="IPR016024">
    <property type="entry name" value="ARM-type_fold"/>
</dbReference>
<dbReference type="Pfam" id="PF23731">
    <property type="entry name" value="ARM_ECM29_C"/>
    <property type="match status" value="1"/>
</dbReference>
<dbReference type="Pfam" id="PF24492">
    <property type="entry name" value="HEAT_ECM29"/>
    <property type="match status" value="1"/>
</dbReference>
<dbReference type="GO" id="GO:0005634">
    <property type="term" value="C:nucleus"/>
    <property type="evidence" value="ECO:0007669"/>
    <property type="project" value="TreeGrafter"/>
</dbReference>
<keyword evidence="3" id="KW-0677">Repeat</keyword>
<evidence type="ECO:0000256" key="2">
    <source>
        <dbReference type="ARBA" id="ARBA00022490"/>
    </source>
</evidence>
<keyword evidence="4" id="KW-0647">Proteasome</keyword>
<accession>A0A6G1IAP8</accession>
<dbReference type="GO" id="GO:0005737">
    <property type="term" value="C:cytoplasm"/>
    <property type="evidence" value="ECO:0007669"/>
    <property type="project" value="UniProtKB-SubCell"/>
</dbReference>
<dbReference type="InterPro" id="IPR011989">
    <property type="entry name" value="ARM-like"/>
</dbReference>
<feature type="domain" description="Proteasome component Ecm29 N-terminal" evidence="5">
    <location>
        <begin position="14"/>
        <end position="523"/>
    </location>
</feature>
<proteinExistence type="predicted"/>
<comment type="subcellular location">
    <subcellularLocation>
        <location evidence="1">Cytoplasm</location>
    </subcellularLocation>
</comment>
<dbReference type="OrthoDB" id="16066at2759"/>